<reference evidence="1" key="1">
    <citation type="submission" date="2023-04" db="EMBL/GenBank/DDBJ databases">
        <title>A chromosome-level genome assembly of the parasitoid wasp Eretmocerus hayati.</title>
        <authorList>
            <person name="Zhong Y."/>
            <person name="Liu S."/>
            <person name="Liu Y."/>
        </authorList>
    </citation>
    <scope>NUCLEOTIDE SEQUENCE</scope>
    <source>
        <strain evidence="1">ZJU_SS_LIU_2023</strain>
    </source>
</reference>
<keyword evidence="2" id="KW-1185">Reference proteome</keyword>
<protein>
    <submittedName>
        <fullName evidence="1">Uncharacterized protein</fullName>
    </submittedName>
</protein>
<gene>
    <name evidence="1" type="ORF">QAD02_008977</name>
</gene>
<dbReference type="EMBL" id="CM056744">
    <property type="protein sequence ID" value="KAJ8667315.1"/>
    <property type="molecule type" value="Genomic_DNA"/>
</dbReference>
<name>A0ACC2N7Y2_9HYME</name>
<organism evidence="1 2">
    <name type="scientific">Eretmocerus hayati</name>
    <dbReference type="NCBI Taxonomy" id="131215"/>
    <lineage>
        <taxon>Eukaryota</taxon>
        <taxon>Metazoa</taxon>
        <taxon>Ecdysozoa</taxon>
        <taxon>Arthropoda</taxon>
        <taxon>Hexapoda</taxon>
        <taxon>Insecta</taxon>
        <taxon>Pterygota</taxon>
        <taxon>Neoptera</taxon>
        <taxon>Endopterygota</taxon>
        <taxon>Hymenoptera</taxon>
        <taxon>Apocrita</taxon>
        <taxon>Proctotrupomorpha</taxon>
        <taxon>Chalcidoidea</taxon>
        <taxon>Aphelinidae</taxon>
        <taxon>Aphelininae</taxon>
        <taxon>Eretmocerus</taxon>
    </lineage>
</organism>
<sequence>MMFLILMKLVNCFKRAGLFDVADQAEEPGEDDVNILVASLIGDINVNIEEYNTVDDALITSDIPTDADNLESVRESHSVDEEESESKSDDKTEQQVSVTPLDVLDARKTCYSFYESNDVDDEFFCCYSRMKSIVENIELNNRKPSKQSNLHWFFVKL</sequence>
<dbReference type="Proteomes" id="UP001239111">
    <property type="component" value="Chromosome 4"/>
</dbReference>
<comment type="caution">
    <text evidence="1">The sequence shown here is derived from an EMBL/GenBank/DDBJ whole genome shotgun (WGS) entry which is preliminary data.</text>
</comment>
<accession>A0ACC2N7Y2</accession>
<proteinExistence type="predicted"/>
<evidence type="ECO:0000313" key="1">
    <source>
        <dbReference type="EMBL" id="KAJ8667315.1"/>
    </source>
</evidence>
<evidence type="ECO:0000313" key="2">
    <source>
        <dbReference type="Proteomes" id="UP001239111"/>
    </source>
</evidence>